<reference evidence="2 3" key="1">
    <citation type="submission" date="2014-04" db="EMBL/GenBank/DDBJ databases">
        <authorList>
            <consortium name="DOE Joint Genome Institute"/>
            <person name="Kuo A."/>
            <person name="Girlanda M."/>
            <person name="Perotto S."/>
            <person name="Kohler A."/>
            <person name="Nagy L.G."/>
            <person name="Floudas D."/>
            <person name="Copeland A."/>
            <person name="Barry K.W."/>
            <person name="Cichocki N."/>
            <person name="Veneault-Fourrey C."/>
            <person name="LaButti K."/>
            <person name="Lindquist E.A."/>
            <person name="Lipzen A."/>
            <person name="Lundell T."/>
            <person name="Morin E."/>
            <person name="Murat C."/>
            <person name="Sun H."/>
            <person name="Tunlid A."/>
            <person name="Henrissat B."/>
            <person name="Grigoriev I.V."/>
            <person name="Hibbett D.S."/>
            <person name="Martin F."/>
            <person name="Nordberg H.P."/>
            <person name="Cantor M.N."/>
            <person name="Hua S.X."/>
        </authorList>
    </citation>
    <scope>NUCLEOTIDE SEQUENCE [LARGE SCALE GENOMIC DNA]</scope>
    <source>
        <strain evidence="2 3">MUT 4182</strain>
    </source>
</reference>
<dbReference type="Gene3D" id="3.40.50.12780">
    <property type="entry name" value="N-terminal domain of ligase-like"/>
    <property type="match status" value="1"/>
</dbReference>
<dbReference type="OrthoDB" id="10253115at2759"/>
<keyword evidence="3" id="KW-1185">Reference proteome</keyword>
<dbReference type="AlphaFoldDB" id="A0A0C3LIS7"/>
<proteinExistence type="predicted"/>
<dbReference type="InterPro" id="IPR042099">
    <property type="entry name" value="ANL_N_sf"/>
</dbReference>
<dbReference type="Proteomes" id="UP000054248">
    <property type="component" value="Unassembled WGS sequence"/>
</dbReference>
<dbReference type="STRING" id="1051891.A0A0C3LIS7"/>
<feature type="domain" description="AMP-dependent synthetase/ligase" evidence="1">
    <location>
        <begin position="61"/>
        <end position="391"/>
    </location>
</feature>
<dbReference type="GO" id="GO:0019748">
    <property type="term" value="P:secondary metabolic process"/>
    <property type="evidence" value="ECO:0007669"/>
    <property type="project" value="TreeGrafter"/>
</dbReference>
<dbReference type="GO" id="GO:0016405">
    <property type="term" value="F:CoA-ligase activity"/>
    <property type="evidence" value="ECO:0007669"/>
    <property type="project" value="TreeGrafter"/>
</dbReference>
<gene>
    <name evidence="2" type="ORF">M407DRAFT_227002</name>
</gene>
<dbReference type="SUPFAM" id="SSF56801">
    <property type="entry name" value="Acetyl-CoA synthetase-like"/>
    <property type="match status" value="1"/>
</dbReference>
<accession>A0A0C3LIS7</accession>
<dbReference type="InterPro" id="IPR000873">
    <property type="entry name" value="AMP-dep_synth/lig_dom"/>
</dbReference>
<organism evidence="2 3">
    <name type="scientific">Tulasnella calospora MUT 4182</name>
    <dbReference type="NCBI Taxonomy" id="1051891"/>
    <lineage>
        <taxon>Eukaryota</taxon>
        <taxon>Fungi</taxon>
        <taxon>Dikarya</taxon>
        <taxon>Basidiomycota</taxon>
        <taxon>Agaricomycotina</taxon>
        <taxon>Agaricomycetes</taxon>
        <taxon>Cantharellales</taxon>
        <taxon>Tulasnellaceae</taxon>
        <taxon>Tulasnella</taxon>
    </lineage>
</organism>
<protein>
    <recommendedName>
        <fullName evidence="1">AMP-dependent synthetase/ligase domain-containing protein</fullName>
    </recommendedName>
</protein>
<dbReference type="Pfam" id="PF00501">
    <property type="entry name" value="AMP-binding"/>
    <property type="match status" value="1"/>
</dbReference>
<dbReference type="HOGENOM" id="CLU_700556_0_0_1"/>
<name>A0A0C3LIS7_9AGAM</name>
<dbReference type="PANTHER" id="PTHR24096">
    <property type="entry name" value="LONG-CHAIN-FATTY-ACID--COA LIGASE"/>
    <property type="match status" value="1"/>
</dbReference>
<evidence type="ECO:0000313" key="3">
    <source>
        <dbReference type="Proteomes" id="UP000054248"/>
    </source>
</evidence>
<dbReference type="InterPro" id="IPR020845">
    <property type="entry name" value="AMP-binding_CS"/>
</dbReference>
<evidence type="ECO:0000259" key="1">
    <source>
        <dbReference type="Pfam" id="PF00501"/>
    </source>
</evidence>
<reference evidence="3" key="2">
    <citation type="submission" date="2015-01" db="EMBL/GenBank/DDBJ databases">
        <title>Evolutionary Origins and Diversification of the Mycorrhizal Mutualists.</title>
        <authorList>
            <consortium name="DOE Joint Genome Institute"/>
            <consortium name="Mycorrhizal Genomics Consortium"/>
            <person name="Kohler A."/>
            <person name="Kuo A."/>
            <person name="Nagy L.G."/>
            <person name="Floudas D."/>
            <person name="Copeland A."/>
            <person name="Barry K.W."/>
            <person name="Cichocki N."/>
            <person name="Veneault-Fourrey C."/>
            <person name="LaButti K."/>
            <person name="Lindquist E.A."/>
            <person name="Lipzen A."/>
            <person name="Lundell T."/>
            <person name="Morin E."/>
            <person name="Murat C."/>
            <person name="Riley R."/>
            <person name="Ohm R."/>
            <person name="Sun H."/>
            <person name="Tunlid A."/>
            <person name="Henrissat B."/>
            <person name="Grigoriev I.V."/>
            <person name="Hibbett D.S."/>
            <person name="Martin F."/>
        </authorList>
    </citation>
    <scope>NUCLEOTIDE SEQUENCE [LARGE SCALE GENOMIC DNA]</scope>
    <source>
        <strain evidence="3">MUT 4182</strain>
    </source>
</reference>
<dbReference type="PROSITE" id="PS00455">
    <property type="entry name" value="AMP_BINDING"/>
    <property type="match status" value="1"/>
</dbReference>
<dbReference type="PANTHER" id="PTHR24096:SF393">
    <property type="entry name" value="LIGASE, PUTATIVE-RELATED"/>
    <property type="match status" value="1"/>
</dbReference>
<sequence>MSTETQNWTPKISLQRCTDLLCKTPGSPYETEHKLIDGRIQRVYKNLPQSLRRFWLMVSQVYADREYIVYDSPTSSSGDRMTYGQLAYHAQIAASVFRKTYKVRKGDRVGIVSRNNPEWIVAWWACQLLGAVAVAINAWLPAHGNPSPLKHCIQHTQCKLLILDAERAEKLQHWICEMSAGFDNKLNGVLVIRHQEVDQRELRKDIWKSMHKWDQVMGDYKGTPEEWKKEPECLPEEPCSIFFTSGTTGLPKGVLNSHRGFLTNIPNSTFNRARHNLRIGEPLPKTGPQAPQAVNLIANPLFHVMGTTSFVVVGSAGGSKLVLMRKWDKVAAARLVEREKVTGLLGVPYMILDLDDDGMSESSRKPIVGVAFGGAPAPSSMLADLKKKFPGALM</sequence>
<dbReference type="EMBL" id="KN822945">
    <property type="protein sequence ID" value="KIO33888.1"/>
    <property type="molecule type" value="Genomic_DNA"/>
</dbReference>
<evidence type="ECO:0000313" key="2">
    <source>
        <dbReference type="EMBL" id="KIO33888.1"/>
    </source>
</evidence>